<feature type="transmembrane region" description="Helical" evidence="7">
    <location>
        <begin position="90"/>
        <end position="110"/>
    </location>
</feature>
<dbReference type="GO" id="GO:0005886">
    <property type="term" value="C:plasma membrane"/>
    <property type="evidence" value="ECO:0007669"/>
    <property type="project" value="UniProtKB-SubCell"/>
</dbReference>
<dbReference type="InterPro" id="IPR020846">
    <property type="entry name" value="MFS_dom"/>
</dbReference>
<keyword evidence="5 7" id="KW-1133">Transmembrane helix</keyword>
<keyword evidence="6 7" id="KW-0472">Membrane</keyword>
<feature type="transmembrane region" description="Helical" evidence="7">
    <location>
        <begin position="55"/>
        <end position="78"/>
    </location>
</feature>
<feature type="transmembrane region" description="Helical" evidence="7">
    <location>
        <begin position="381"/>
        <end position="404"/>
    </location>
</feature>
<evidence type="ECO:0000256" key="3">
    <source>
        <dbReference type="ARBA" id="ARBA00022475"/>
    </source>
</evidence>
<accession>A0A543CEF6</accession>
<comment type="subcellular location">
    <subcellularLocation>
        <location evidence="1">Cell membrane</location>
        <topology evidence="1">Multi-pass membrane protein</topology>
    </subcellularLocation>
</comment>
<dbReference type="PANTHER" id="PTHR23517">
    <property type="entry name" value="RESISTANCE PROTEIN MDTM, PUTATIVE-RELATED-RELATED"/>
    <property type="match status" value="1"/>
</dbReference>
<evidence type="ECO:0000256" key="4">
    <source>
        <dbReference type="ARBA" id="ARBA00022692"/>
    </source>
</evidence>
<name>A0A543CEF6_9ACTN</name>
<evidence type="ECO:0000313" key="9">
    <source>
        <dbReference type="EMBL" id="TQL95327.1"/>
    </source>
</evidence>
<proteinExistence type="predicted"/>
<feature type="transmembrane region" description="Helical" evidence="7">
    <location>
        <begin position="25"/>
        <end position="49"/>
    </location>
</feature>
<feature type="transmembrane region" description="Helical" evidence="7">
    <location>
        <begin position="321"/>
        <end position="342"/>
    </location>
</feature>
<evidence type="ECO:0000256" key="7">
    <source>
        <dbReference type="SAM" id="Phobius"/>
    </source>
</evidence>
<dbReference type="SUPFAM" id="SSF103473">
    <property type="entry name" value="MFS general substrate transporter"/>
    <property type="match status" value="1"/>
</dbReference>
<dbReference type="Proteomes" id="UP000316096">
    <property type="component" value="Unassembled WGS sequence"/>
</dbReference>
<evidence type="ECO:0000313" key="10">
    <source>
        <dbReference type="Proteomes" id="UP000316096"/>
    </source>
</evidence>
<dbReference type="InterPro" id="IPR011701">
    <property type="entry name" value="MFS"/>
</dbReference>
<evidence type="ECO:0000256" key="1">
    <source>
        <dbReference type="ARBA" id="ARBA00004651"/>
    </source>
</evidence>
<comment type="caution">
    <text evidence="9">The sequence shown here is derived from an EMBL/GenBank/DDBJ whole genome shotgun (WGS) entry which is preliminary data.</text>
</comment>
<dbReference type="Pfam" id="PF07690">
    <property type="entry name" value="MFS_1"/>
    <property type="match status" value="1"/>
</dbReference>
<feature type="transmembrane region" description="Helical" evidence="7">
    <location>
        <begin position="296"/>
        <end position="315"/>
    </location>
</feature>
<keyword evidence="4 7" id="KW-0812">Transmembrane</keyword>
<dbReference type="Gene3D" id="1.20.1250.20">
    <property type="entry name" value="MFS general substrate transporter like domains"/>
    <property type="match status" value="1"/>
</dbReference>
<feature type="transmembrane region" description="Helical" evidence="7">
    <location>
        <begin position="232"/>
        <end position="253"/>
    </location>
</feature>
<gene>
    <name evidence="9" type="ORF">FB559_0830</name>
</gene>
<evidence type="ECO:0000256" key="2">
    <source>
        <dbReference type="ARBA" id="ARBA00022448"/>
    </source>
</evidence>
<evidence type="ECO:0000256" key="5">
    <source>
        <dbReference type="ARBA" id="ARBA00022989"/>
    </source>
</evidence>
<reference evidence="9 10" key="1">
    <citation type="submission" date="2019-06" db="EMBL/GenBank/DDBJ databases">
        <title>Sequencing the genomes of 1000 actinobacteria strains.</title>
        <authorList>
            <person name="Klenk H.-P."/>
        </authorList>
    </citation>
    <scope>NUCLEOTIDE SEQUENCE [LARGE SCALE GENOMIC DNA]</scope>
    <source>
        <strain evidence="9 10">DSM 102200</strain>
    </source>
</reference>
<dbReference type="PROSITE" id="PS00216">
    <property type="entry name" value="SUGAR_TRANSPORT_1"/>
    <property type="match status" value="1"/>
</dbReference>
<evidence type="ECO:0000256" key="6">
    <source>
        <dbReference type="ARBA" id="ARBA00023136"/>
    </source>
</evidence>
<feature type="transmembrane region" description="Helical" evidence="7">
    <location>
        <begin position="259"/>
        <end position="284"/>
    </location>
</feature>
<dbReference type="GO" id="GO:0022857">
    <property type="term" value="F:transmembrane transporter activity"/>
    <property type="evidence" value="ECO:0007669"/>
    <property type="project" value="InterPro"/>
</dbReference>
<dbReference type="AlphaFoldDB" id="A0A543CEF6"/>
<dbReference type="InterPro" id="IPR050171">
    <property type="entry name" value="MFS_Transporters"/>
</dbReference>
<evidence type="ECO:0000259" key="8">
    <source>
        <dbReference type="PROSITE" id="PS50850"/>
    </source>
</evidence>
<keyword evidence="3" id="KW-1003">Cell membrane</keyword>
<dbReference type="EMBL" id="VFOZ01000001">
    <property type="protein sequence ID" value="TQL95327.1"/>
    <property type="molecule type" value="Genomic_DNA"/>
</dbReference>
<keyword evidence="10" id="KW-1185">Reference proteome</keyword>
<sequence length="425" mass="43431">MTGVEKQARLGASPIPLRPGKARQWWPAGLAVAAVGWGAQQFAPLLLLYQARLHLSATVTQATFGLYIFGLIPGLLLGGPFSDRYGRRRVMAPTLVASAAATVLLMSGGAGVGGLFAGRLLAGVASGAAFSSGAAWIKELSAAGSPGGGGHAPRRITVAMSAGFGLGPLVAGVLAQWAPAPTVLPYLPHLGLAAVALPAVLRTPETRVPDVQDGLLRQLRVPEAGDRRFRRVVVPLAPWVFGSVAVAMAYLPWVVKDRLAGYTVVFSAAVTLLTAFAGIFVQPLARRVDVPGRPRLLATSMAIVVAGTLIAALAAAVVQPVLVVVAALVLGAGYGCCQVCGLIEVQRLAGPGHLAGLTAVYQAVSYLGLVVSLPLAAATQAVPAGVLLLVVAALAALTLAWTAAQAREPGEARLADDLPERRAAS</sequence>
<dbReference type="PROSITE" id="PS50850">
    <property type="entry name" value="MFS"/>
    <property type="match status" value="1"/>
</dbReference>
<protein>
    <submittedName>
        <fullName evidence="9">Nitrate/nitrite transporter NarK</fullName>
    </submittedName>
</protein>
<dbReference type="OrthoDB" id="5242249at2"/>
<keyword evidence="2" id="KW-0813">Transport</keyword>
<dbReference type="RefSeq" id="WP_141953390.1">
    <property type="nucleotide sequence ID" value="NZ_VFOZ01000001.1"/>
</dbReference>
<feature type="transmembrane region" description="Helical" evidence="7">
    <location>
        <begin position="116"/>
        <end position="137"/>
    </location>
</feature>
<feature type="domain" description="Major facilitator superfamily (MFS) profile" evidence="8">
    <location>
        <begin position="1"/>
        <end position="407"/>
    </location>
</feature>
<dbReference type="InterPro" id="IPR005829">
    <property type="entry name" value="Sugar_transporter_CS"/>
</dbReference>
<feature type="transmembrane region" description="Helical" evidence="7">
    <location>
        <begin position="354"/>
        <end position="375"/>
    </location>
</feature>
<dbReference type="InterPro" id="IPR036259">
    <property type="entry name" value="MFS_trans_sf"/>
</dbReference>
<feature type="transmembrane region" description="Helical" evidence="7">
    <location>
        <begin position="158"/>
        <end position="177"/>
    </location>
</feature>
<organism evidence="9 10">
    <name type="scientific">Actinoallomurus bryophytorum</name>
    <dbReference type="NCBI Taxonomy" id="1490222"/>
    <lineage>
        <taxon>Bacteria</taxon>
        <taxon>Bacillati</taxon>
        <taxon>Actinomycetota</taxon>
        <taxon>Actinomycetes</taxon>
        <taxon>Streptosporangiales</taxon>
        <taxon>Thermomonosporaceae</taxon>
        <taxon>Actinoallomurus</taxon>
    </lineage>
</organism>